<organism evidence="1 2">
    <name type="scientific">Bordetella genomosp. 9</name>
    <dbReference type="NCBI Taxonomy" id="1416803"/>
    <lineage>
        <taxon>Bacteria</taxon>
        <taxon>Pseudomonadati</taxon>
        <taxon>Pseudomonadota</taxon>
        <taxon>Betaproteobacteria</taxon>
        <taxon>Burkholderiales</taxon>
        <taxon>Alcaligenaceae</taxon>
        <taxon>Bordetella</taxon>
    </lineage>
</organism>
<evidence type="ECO:0000313" key="1">
    <source>
        <dbReference type="EMBL" id="ARP85196.1"/>
    </source>
</evidence>
<accession>A0A1W6YVV0</accession>
<dbReference type="RefSeq" id="WP_086071402.1">
    <property type="nucleotide sequence ID" value="NZ_CP021109.1"/>
</dbReference>
<reference evidence="1 2" key="1">
    <citation type="submission" date="2017-05" db="EMBL/GenBank/DDBJ databases">
        <title>Complete and WGS of Bordetella genogroups.</title>
        <authorList>
            <person name="Spilker T."/>
            <person name="LiPuma J."/>
        </authorList>
    </citation>
    <scope>NUCLEOTIDE SEQUENCE [LARGE SCALE GENOMIC DNA]</scope>
    <source>
        <strain evidence="1 2">AU17164</strain>
    </source>
</reference>
<dbReference type="EMBL" id="CP021109">
    <property type="protein sequence ID" value="ARP85196.1"/>
    <property type="molecule type" value="Genomic_DNA"/>
</dbReference>
<proteinExistence type="predicted"/>
<keyword evidence="2" id="KW-1185">Reference proteome</keyword>
<dbReference type="Proteomes" id="UP000194139">
    <property type="component" value="Chromosome"/>
</dbReference>
<name>A0A1W6YVV0_9BORD</name>
<protein>
    <submittedName>
        <fullName evidence="1">Uncharacterized protein</fullName>
    </submittedName>
</protein>
<dbReference type="AlphaFoldDB" id="A0A1W6YVV0"/>
<sequence length="129" mass="13006">MRTDLTRLFGLSARAPTPGAVCEHVKTLPGSASGSIARLARSALPVFCGENGLGSALAAARVQGFPLTVFCLGPNESRTANLRQRLFGSPYGGTSVQDGGKPPVVTLRMVPPSAAIAAATAAAICTIAG</sequence>
<evidence type="ECO:0000313" key="2">
    <source>
        <dbReference type="Proteomes" id="UP000194139"/>
    </source>
</evidence>
<gene>
    <name evidence="1" type="ORF">CAL13_02405</name>
</gene>